<organism evidence="4 5">
    <name type="scientific">Streptomyces acidiscabies</name>
    <dbReference type="NCBI Taxonomy" id="42234"/>
    <lineage>
        <taxon>Bacteria</taxon>
        <taxon>Bacillati</taxon>
        <taxon>Actinomycetota</taxon>
        <taxon>Actinomycetes</taxon>
        <taxon>Kitasatosporales</taxon>
        <taxon>Streptomycetaceae</taxon>
        <taxon>Streptomyces</taxon>
    </lineage>
</organism>
<protein>
    <submittedName>
        <fullName evidence="4">Peptidoglycan-binding protein</fullName>
    </submittedName>
</protein>
<dbReference type="EMBL" id="JPPY01000013">
    <property type="protein sequence ID" value="KND39897.1"/>
    <property type="molecule type" value="Genomic_DNA"/>
</dbReference>
<keyword evidence="2" id="KW-0378">Hydrolase</keyword>
<dbReference type="Pfam" id="PF01476">
    <property type="entry name" value="LysM"/>
    <property type="match status" value="1"/>
</dbReference>
<dbReference type="Gene3D" id="1.10.530.10">
    <property type="match status" value="1"/>
</dbReference>
<dbReference type="OrthoDB" id="1404170at2"/>
<dbReference type="Gene3D" id="3.10.350.10">
    <property type="entry name" value="LysM domain"/>
    <property type="match status" value="1"/>
</dbReference>
<accession>A0A0L0KNV6</accession>
<dbReference type="GO" id="GO:0016787">
    <property type="term" value="F:hydrolase activity"/>
    <property type="evidence" value="ECO:0007669"/>
    <property type="project" value="UniProtKB-KW"/>
</dbReference>
<dbReference type="PATRIC" id="fig|42234.21.peg.303"/>
<evidence type="ECO:0000259" key="3">
    <source>
        <dbReference type="PROSITE" id="PS51782"/>
    </source>
</evidence>
<dbReference type="InterPro" id="IPR010618">
    <property type="entry name" value="RPF"/>
</dbReference>
<dbReference type="PROSITE" id="PS51782">
    <property type="entry name" value="LYSM"/>
    <property type="match status" value="1"/>
</dbReference>
<dbReference type="SUPFAM" id="SSF54106">
    <property type="entry name" value="LysM domain"/>
    <property type="match status" value="1"/>
</dbReference>
<dbReference type="InterPro" id="IPR036779">
    <property type="entry name" value="LysM_dom_sf"/>
</dbReference>
<evidence type="ECO:0000313" key="5">
    <source>
        <dbReference type="Proteomes" id="UP000037151"/>
    </source>
</evidence>
<dbReference type="Proteomes" id="UP000037151">
    <property type="component" value="Unassembled WGS sequence"/>
</dbReference>
<feature type="domain" description="LysM" evidence="3">
    <location>
        <begin position="128"/>
        <end position="177"/>
    </location>
</feature>
<dbReference type="CDD" id="cd00118">
    <property type="entry name" value="LysM"/>
    <property type="match status" value="1"/>
</dbReference>
<dbReference type="SMART" id="SM00257">
    <property type="entry name" value="LysM"/>
    <property type="match status" value="1"/>
</dbReference>
<dbReference type="AlphaFoldDB" id="A0A0L0KNV6"/>
<sequence length="199" mass="21510">MARLGEGYGGAVYGDAMLLVPLLTALLPLLVAPSPAPVSYDCARDQWPWACVAECESGGRWDANTGNGYYGGLQFWAPTWKEFGGLSYAPRADLASREQQIAVAQEVLALQGWEAWPACSERYRLRGRMYIVKSGDTLSGIAAKYRVAGGWRALYRANKDVVGAYPDRLNPGTFLVLPASGARERPTAVFGPPLAQVPV</sequence>
<proteinExistence type="inferred from homology"/>
<dbReference type="Pfam" id="PF06737">
    <property type="entry name" value="Transglycosylas"/>
    <property type="match status" value="1"/>
</dbReference>
<dbReference type="InterPro" id="IPR023346">
    <property type="entry name" value="Lysozyme-like_dom_sf"/>
</dbReference>
<evidence type="ECO:0000313" key="4">
    <source>
        <dbReference type="EMBL" id="KND39897.1"/>
    </source>
</evidence>
<dbReference type="SUPFAM" id="SSF53955">
    <property type="entry name" value="Lysozyme-like"/>
    <property type="match status" value="1"/>
</dbReference>
<dbReference type="InterPro" id="IPR018392">
    <property type="entry name" value="LysM"/>
</dbReference>
<reference evidence="5" key="1">
    <citation type="submission" date="2014-07" db="EMBL/GenBank/DDBJ databases">
        <title>Genome sequencing of plant-pathogenic Streptomyces species.</title>
        <authorList>
            <person name="Harrison J."/>
            <person name="Sapp M."/>
            <person name="Thwaites R."/>
            <person name="Studholme D.J."/>
        </authorList>
    </citation>
    <scope>NUCLEOTIDE SEQUENCE [LARGE SCALE GENOMIC DNA]</scope>
    <source>
        <strain evidence="5">NCPPB 4445</strain>
    </source>
</reference>
<dbReference type="CDD" id="cd13925">
    <property type="entry name" value="RPF"/>
    <property type="match status" value="1"/>
</dbReference>
<comment type="caution">
    <text evidence="4">The sequence shown here is derived from an EMBL/GenBank/DDBJ whole genome shotgun (WGS) entry which is preliminary data.</text>
</comment>
<evidence type="ECO:0000256" key="1">
    <source>
        <dbReference type="ARBA" id="ARBA00010830"/>
    </source>
</evidence>
<comment type="similarity">
    <text evidence="1">Belongs to the transglycosylase family. Rpf subfamily.</text>
</comment>
<name>A0A0L0KNV6_9ACTN</name>
<gene>
    <name evidence="4" type="ORF">IQ63_01435</name>
</gene>
<evidence type="ECO:0000256" key="2">
    <source>
        <dbReference type="ARBA" id="ARBA00022801"/>
    </source>
</evidence>